<evidence type="ECO:0000256" key="1">
    <source>
        <dbReference type="SAM" id="Phobius"/>
    </source>
</evidence>
<organism evidence="2 3">
    <name type="scientific">Rhizobium setariae</name>
    <dbReference type="NCBI Taxonomy" id="2801340"/>
    <lineage>
        <taxon>Bacteria</taxon>
        <taxon>Pseudomonadati</taxon>
        <taxon>Pseudomonadota</taxon>
        <taxon>Alphaproteobacteria</taxon>
        <taxon>Hyphomicrobiales</taxon>
        <taxon>Rhizobiaceae</taxon>
        <taxon>Rhizobium/Agrobacterium group</taxon>
        <taxon>Rhizobium</taxon>
    </lineage>
</organism>
<evidence type="ECO:0000313" key="3">
    <source>
        <dbReference type="Proteomes" id="UP000633219"/>
    </source>
</evidence>
<dbReference type="AlphaFoldDB" id="A0A937CM62"/>
<protein>
    <submittedName>
        <fullName evidence="2">Uncharacterized protein</fullName>
    </submittedName>
</protein>
<keyword evidence="1" id="KW-1133">Transmembrane helix</keyword>
<accession>A0A937CM62</accession>
<dbReference type="EMBL" id="JAEQNC010000010">
    <property type="protein sequence ID" value="MBL0373940.1"/>
    <property type="molecule type" value="Genomic_DNA"/>
</dbReference>
<feature type="transmembrane region" description="Helical" evidence="1">
    <location>
        <begin position="31"/>
        <end position="53"/>
    </location>
</feature>
<gene>
    <name evidence="2" type="ORF">JJB09_18105</name>
</gene>
<evidence type="ECO:0000313" key="2">
    <source>
        <dbReference type="EMBL" id="MBL0373940.1"/>
    </source>
</evidence>
<reference evidence="2" key="1">
    <citation type="submission" date="2021-01" db="EMBL/GenBank/DDBJ databases">
        <title>Rhizobium sp. strain KVB221 16S ribosomal RNA gene Genome sequencing and assembly.</title>
        <authorList>
            <person name="Kang M."/>
        </authorList>
    </citation>
    <scope>NUCLEOTIDE SEQUENCE</scope>
    <source>
        <strain evidence="2">KVB221</strain>
    </source>
</reference>
<keyword evidence="3" id="KW-1185">Reference proteome</keyword>
<comment type="caution">
    <text evidence="2">The sequence shown here is derived from an EMBL/GenBank/DDBJ whole genome shotgun (WGS) entry which is preliminary data.</text>
</comment>
<keyword evidence="1" id="KW-0812">Transmembrane</keyword>
<dbReference type="RefSeq" id="WP_201661346.1">
    <property type="nucleotide sequence ID" value="NZ_JAEQNC010000010.1"/>
</dbReference>
<keyword evidence="1" id="KW-0472">Membrane</keyword>
<proteinExistence type="predicted"/>
<dbReference type="Proteomes" id="UP000633219">
    <property type="component" value="Unassembled WGS sequence"/>
</dbReference>
<name>A0A937CM62_9HYPH</name>
<sequence>MASRAKVSEIATKFEAAEPTLSDIKKWKERLIGIWMAFTAIGFLLGAIASYFWKWLAAKFGG</sequence>